<feature type="coiled-coil region" evidence="1">
    <location>
        <begin position="78"/>
        <end position="105"/>
    </location>
</feature>
<organism evidence="2 3">
    <name type="scientific">Dryococelus australis</name>
    <dbReference type="NCBI Taxonomy" id="614101"/>
    <lineage>
        <taxon>Eukaryota</taxon>
        <taxon>Metazoa</taxon>
        <taxon>Ecdysozoa</taxon>
        <taxon>Arthropoda</taxon>
        <taxon>Hexapoda</taxon>
        <taxon>Insecta</taxon>
        <taxon>Pterygota</taxon>
        <taxon>Neoptera</taxon>
        <taxon>Polyneoptera</taxon>
        <taxon>Phasmatodea</taxon>
        <taxon>Verophasmatodea</taxon>
        <taxon>Anareolatae</taxon>
        <taxon>Phasmatidae</taxon>
        <taxon>Eurycanthinae</taxon>
        <taxon>Dryococelus</taxon>
    </lineage>
</organism>
<dbReference type="EMBL" id="JARBHB010000015">
    <property type="protein sequence ID" value="KAJ8867645.1"/>
    <property type="molecule type" value="Genomic_DNA"/>
</dbReference>
<keyword evidence="1" id="KW-0175">Coiled coil</keyword>
<evidence type="ECO:0000256" key="1">
    <source>
        <dbReference type="SAM" id="Coils"/>
    </source>
</evidence>
<evidence type="ECO:0008006" key="4">
    <source>
        <dbReference type="Google" id="ProtNLM"/>
    </source>
</evidence>
<reference evidence="2 3" key="1">
    <citation type="submission" date="2023-02" db="EMBL/GenBank/DDBJ databases">
        <title>LHISI_Scaffold_Assembly.</title>
        <authorList>
            <person name="Stuart O.P."/>
            <person name="Cleave R."/>
            <person name="Magrath M.J.L."/>
            <person name="Mikheyev A.S."/>
        </authorList>
    </citation>
    <scope>NUCLEOTIDE SEQUENCE [LARGE SCALE GENOMIC DNA]</scope>
    <source>
        <strain evidence="2">Daus_M_001</strain>
        <tissue evidence="2">Leg muscle</tissue>
    </source>
</reference>
<protein>
    <recommendedName>
        <fullName evidence="4">Tubulin-specific chaperone A</fullName>
    </recommendedName>
</protein>
<proteinExistence type="predicted"/>
<comment type="caution">
    <text evidence="2">The sequence shown here is derived from an EMBL/GenBank/DDBJ whole genome shotgun (WGS) entry which is preliminary data.</text>
</comment>
<accession>A0ABQ9G5B2</accession>
<sequence length="113" mass="12981">MTTNKEAVVSRGAVPVAEHSSALAADDNQRSAWILNKNFLLIKSRGLVKAKLKRMQTFVEKHVAGSCVCEMRVRLEGLPRLIQKYDEVQKQLELYDKDSEQHEHDRESLEYLL</sequence>
<keyword evidence="3" id="KW-1185">Reference proteome</keyword>
<evidence type="ECO:0000313" key="2">
    <source>
        <dbReference type="EMBL" id="KAJ8867645.1"/>
    </source>
</evidence>
<name>A0ABQ9G5B2_9NEOP</name>
<dbReference type="Proteomes" id="UP001159363">
    <property type="component" value="Chromosome 14"/>
</dbReference>
<evidence type="ECO:0000313" key="3">
    <source>
        <dbReference type="Proteomes" id="UP001159363"/>
    </source>
</evidence>
<gene>
    <name evidence="2" type="ORF">PR048_031448</name>
</gene>